<feature type="transmembrane region" description="Helical" evidence="2">
    <location>
        <begin position="234"/>
        <end position="256"/>
    </location>
</feature>
<keyword evidence="2" id="KW-1133">Transmembrane helix</keyword>
<dbReference type="EMBL" id="KF901031">
    <property type="protein sequence ID" value="AIF15556.1"/>
    <property type="molecule type" value="Genomic_DNA"/>
</dbReference>
<proteinExistence type="predicted"/>
<name>A0A075HGE1_9ARCH</name>
<keyword evidence="1" id="KW-0175">Coiled coil</keyword>
<keyword evidence="2" id="KW-0812">Transmembrane</keyword>
<reference evidence="3" key="1">
    <citation type="journal article" date="2014" name="Genome Biol. Evol.">
        <title>Pangenome evidence for extensive interdomain horizontal transfer affecting lineage core and shell genes in uncultured planktonic thaumarchaeota and euryarchaeota.</title>
        <authorList>
            <person name="Deschamps P."/>
            <person name="Zivanovic Y."/>
            <person name="Moreira D."/>
            <person name="Rodriguez-Valera F."/>
            <person name="Lopez-Garcia P."/>
        </authorList>
    </citation>
    <scope>NUCLEOTIDE SEQUENCE</scope>
</reference>
<dbReference type="AlphaFoldDB" id="A0A075HGE1"/>
<evidence type="ECO:0000313" key="3">
    <source>
        <dbReference type="EMBL" id="AIF15556.1"/>
    </source>
</evidence>
<feature type="coiled-coil region" evidence="1">
    <location>
        <begin position="167"/>
        <end position="198"/>
    </location>
</feature>
<evidence type="ECO:0000256" key="1">
    <source>
        <dbReference type="SAM" id="Coils"/>
    </source>
</evidence>
<sequence length="271" mass="29294">MMIPKTVLALTLIAVISITPAFAETMAIEVDGLMKVNHAVSYTSTGIEIESISADLESIALIFQVLVSESESEGDISITFDRSVFDAKIAGEDDEFFIIADGEEITFTEEKDDTSRTLSFSIPQGTEEFEIFGTILFNESFLLKLEELEKAQALKEAEERKEFYASIAAMDEAAQRINDKIAAEKAEAEAAAEEESRTAALMAACGDGTVYVDGECVNEGLLGPQSEPVDSGSLINSVFAAMGIGLAVMIIVWGIFRSRHKKSSVVESDDS</sequence>
<keyword evidence="2" id="KW-0472">Membrane</keyword>
<protein>
    <submittedName>
        <fullName evidence="3">Uncharacterized protein</fullName>
    </submittedName>
</protein>
<evidence type="ECO:0000256" key="2">
    <source>
        <dbReference type="SAM" id="Phobius"/>
    </source>
</evidence>
<organism evidence="3">
    <name type="scientific">uncultured marine thaumarchaeote KM3_70_E10</name>
    <dbReference type="NCBI Taxonomy" id="1456254"/>
    <lineage>
        <taxon>Archaea</taxon>
        <taxon>Nitrososphaerota</taxon>
        <taxon>environmental samples</taxon>
    </lineage>
</organism>
<accession>A0A075HGE1</accession>